<accession>A0A5Q0QC16</accession>
<evidence type="ECO:0000313" key="2">
    <source>
        <dbReference type="Proteomes" id="UP000326921"/>
    </source>
</evidence>
<evidence type="ECO:0000313" key="1">
    <source>
        <dbReference type="EMBL" id="QGA26814.1"/>
    </source>
</evidence>
<gene>
    <name evidence="1" type="ORF">GFH32_10995</name>
</gene>
<keyword evidence="2" id="KW-1185">Reference proteome</keyword>
<dbReference type="KEGG" id="sphe:GFH32_10995"/>
<name>A0A5Q0QC16_9SPHI</name>
<dbReference type="RefSeq" id="WP_153511662.1">
    <property type="nucleotide sequence ID" value="NZ_CP045652.1"/>
</dbReference>
<reference evidence="1 2" key="1">
    <citation type="submission" date="2019-10" db="EMBL/GenBank/DDBJ databases">
        <authorList>
            <person name="Dong K."/>
        </authorList>
    </citation>
    <scope>NUCLEOTIDE SEQUENCE [LARGE SCALE GENOMIC DNA]</scope>
    <source>
        <strain evidence="2">dk4302</strain>
    </source>
</reference>
<dbReference type="Proteomes" id="UP000326921">
    <property type="component" value="Chromosome"/>
</dbReference>
<dbReference type="Gene3D" id="1.10.10.10">
    <property type="entry name" value="Winged helix-like DNA-binding domain superfamily/Winged helix DNA-binding domain"/>
    <property type="match status" value="1"/>
</dbReference>
<dbReference type="InterPro" id="IPR036390">
    <property type="entry name" value="WH_DNA-bd_sf"/>
</dbReference>
<dbReference type="InterPro" id="IPR036388">
    <property type="entry name" value="WH-like_DNA-bd_sf"/>
</dbReference>
<dbReference type="EMBL" id="CP045652">
    <property type="protein sequence ID" value="QGA26814.1"/>
    <property type="molecule type" value="Genomic_DNA"/>
</dbReference>
<sequence length="211" mass="24037">MKKKSSSEQLLMLLKMRCELDAASVASALSMTKEGARQHLLKLEEEGLVKKECKSVGVGRPFSFYSLTSAGLAKFPDTHADVTVQLLDSVRNILGENALELLISDREKQTYSRYQKALESASTVEEKLERLSQIRTEEGYIAEWSKESNNYFFIENHCPICAAATACQRFCRAELQNFQRLFGEQYLVERTQHILADEHRCVYRIAKQSNS</sequence>
<protein>
    <submittedName>
        <fullName evidence="1">MarR family transcriptional regulator</fullName>
    </submittedName>
</protein>
<organism evidence="1 2">
    <name type="scientific">Sphingobacterium zhuxiongii</name>
    <dbReference type="NCBI Taxonomy" id="2662364"/>
    <lineage>
        <taxon>Bacteria</taxon>
        <taxon>Pseudomonadati</taxon>
        <taxon>Bacteroidota</taxon>
        <taxon>Sphingobacteriia</taxon>
        <taxon>Sphingobacteriales</taxon>
        <taxon>Sphingobacteriaceae</taxon>
        <taxon>Sphingobacterium</taxon>
    </lineage>
</organism>
<dbReference type="AlphaFoldDB" id="A0A5Q0QC16"/>
<proteinExistence type="predicted"/>
<dbReference type="SUPFAM" id="SSF46785">
    <property type="entry name" value="Winged helix' DNA-binding domain"/>
    <property type="match status" value="1"/>
</dbReference>